<dbReference type="HOGENOM" id="CLU_1714113_0_0_1"/>
<gene>
    <name evidence="2" type="ORF">PFL1_03333</name>
</gene>
<name>A0A061H8W2_9BASI</name>
<evidence type="ECO:0000256" key="1">
    <source>
        <dbReference type="SAM" id="MobiDB-lite"/>
    </source>
</evidence>
<protein>
    <submittedName>
        <fullName evidence="2">Uncharacterized protein</fullName>
    </submittedName>
</protein>
<feature type="compositionally biased region" description="Low complexity" evidence="1">
    <location>
        <begin position="69"/>
        <end position="143"/>
    </location>
</feature>
<dbReference type="GeneID" id="19317443"/>
<proteinExistence type="predicted"/>
<dbReference type="RefSeq" id="XP_007879041.1">
    <property type="nucleotide sequence ID" value="XM_007880850.1"/>
</dbReference>
<evidence type="ECO:0000313" key="3">
    <source>
        <dbReference type="Proteomes" id="UP000053664"/>
    </source>
</evidence>
<dbReference type="AlphaFoldDB" id="A0A061H8W2"/>
<sequence>MIYNRADGAIIMTGSRNVNATVKAIHIAANMPGTAGCSANVYTTAKQNIIARQTTIPDVHQYEGDKVDNAAGGDQDTANADTANADTANADTANADTANTDTANADTANADTANTDTANVDSANADTANTDNSANTDSANADTAEAKYNVQSA</sequence>
<accession>A0A061H8W2</accession>
<organism evidence="2 3">
    <name type="scientific">Pseudozyma flocculosa PF-1</name>
    <dbReference type="NCBI Taxonomy" id="1277687"/>
    <lineage>
        <taxon>Eukaryota</taxon>
        <taxon>Fungi</taxon>
        <taxon>Dikarya</taxon>
        <taxon>Basidiomycota</taxon>
        <taxon>Ustilaginomycotina</taxon>
        <taxon>Ustilaginomycetes</taxon>
        <taxon>Ustilaginales</taxon>
        <taxon>Ustilaginaceae</taxon>
        <taxon>Pseudozyma</taxon>
    </lineage>
</organism>
<reference evidence="2 3" key="1">
    <citation type="journal article" date="2013" name="Plant Cell">
        <title>The transition from a phytopathogenic smut ancestor to an anamorphic biocontrol agent deciphered by comparative whole-genome analysis.</title>
        <authorList>
            <person name="Lefebvre F."/>
            <person name="Joly D.L."/>
            <person name="Labbe C."/>
            <person name="Teichmann B."/>
            <person name="Linning R."/>
            <person name="Belzile F."/>
            <person name="Bakkeren G."/>
            <person name="Belanger R.R."/>
        </authorList>
    </citation>
    <scope>NUCLEOTIDE SEQUENCE [LARGE SCALE GENOMIC DNA]</scope>
    <source>
        <strain evidence="2 3">PF-1</strain>
    </source>
</reference>
<evidence type="ECO:0000313" key="2">
    <source>
        <dbReference type="EMBL" id="EPQ29043.1"/>
    </source>
</evidence>
<feature type="region of interest" description="Disordered" evidence="1">
    <location>
        <begin position="60"/>
        <end position="153"/>
    </location>
</feature>
<dbReference type="KEGG" id="pfp:PFL1_03333"/>
<dbReference type="EMBL" id="KE361632">
    <property type="protein sequence ID" value="EPQ29043.1"/>
    <property type="molecule type" value="Genomic_DNA"/>
</dbReference>
<dbReference type="Proteomes" id="UP000053664">
    <property type="component" value="Unassembled WGS sequence"/>
</dbReference>